<comment type="caution">
    <text evidence="2">The sequence shown here is derived from an EMBL/GenBank/DDBJ whole genome shotgun (WGS) entry which is preliminary data.</text>
</comment>
<dbReference type="Proteomes" id="UP000587527">
    <property type="component" value="Unassembled WGS sequence"/>
</dbReference>
<accession>A0A841C1K1</accession>
<reference evidence="2 3" key="1">
    <citation type="submission" date="2020-08" db="EMBL/GenBank/DDBJ databases">
        <title>Sequencing the genomes of 1000 actinobacteria strains.</title>
        <authorList>
            <person name="Klenk H.-P."/>
        </authorList>
    </citation>
    <scope>NUCLEOTIDE SEQUENCE [LARGE SCALE GENOMIC DNA]</scope>
    <source>
        <strain evidence="2 3">DSM 45362</strain>
    </source>
</reference>
<sequence>MKWIRGLLVVAGVWMVVHAVRGVYAGLGGQDLFHYVRYLLGAWLLNDLVLVPIVIGLGFVATRWLPPWAKPYAQGALLCALSVVIVAYPLLTGHGKASDNPSALPRNYWVGLLVTLAAIGAVATGLALRANSSRVGAKKAEPPRSLEDS</sequence>
<dbReference type="EMBL" id="JACHMN010000003">
    <property type="protein sequence ID" value="MBB5873023.1"/>
    <property type="molecule type" value="Genomic_DNA"/>
</dbReference>
<organism evidence="2 3">
    <name type="scientific">Allocatelliglobosispora scoriae</name>
    <dbReference type="NCBI Taxonomy" id="643052"/>
    <lineage>
        <taxon>Bacteria</taxon>
        <taxon>Bacillati</taxon>
        <taxon>Actinomycetota</taxon>
        <taxon>Actinomycetes</taxon>
        <taxon>Micromonosporales</taxon>
        <taxon>Micromonosporaceae</taxon>
        <taxon>Allocatelliglobosispora</taxon>
    </lineage>
</organism>
<dbReference type="RefSeq" id="WP_184843555.1">
    <property type="nucleotide sequence ID" value="NZ_JACHMN010000003.1"/>
</dbReference>
<keyword evidence="1" id="KW-1133">Transmembrane helix</keyword>
<proteinExistence type="predicted"/>
<feature type="transmembrane region" description="Helical" evidence="1">
    <location>
        <begin position="35"/>
        <end position="60"/>
    </location>
</feature>
<keyword evidence="1" id="KW-0472">Membrane</keyword>
<feature type="transmembrane region" description="Helical" evidence="1">
    <location>
        <begin position="108"/>
        <end position="128"/>
    </location>
</feature>
<keyword evidence="3" id="KW-1185">Reference proteome</keyword>
<evidence type="ECO:0000256" key="1">
    <source>
        <dbReference type="SAM" id="Phobius"/>
    </source>
</evidence>
<protein>
    <submittedName>
        <fullName evidence="2">Uncharacterized protein</fullName>
    </submittedName>
</protein>
<name>A0A841C1K1_9ACTN</name>
<dbReference type="AlphaFoldDB" id="A0A841C1K1"/>
<evidence type="ECO:0000313" key="2">
    <source>
        <dbReference type="EMBL" id="MBB5873023.1"/>
    </source>
</evidence>
<evidence type="ECO:0000313" key="3">
    <source>
        <dbReference type="Proteomes" id="UP000587527"/>
    </source>
</evidence>
<gene>
    <name evidence="2" type="ORF">F4553_006457</name>
</gene>
<feature type="transmembrane region" description="Helical" evidence="1">
    <location>
        <begin position="72"/>
        <end position="88"/>
    </location>
</feature>
<keyword evidence="1" id="KW-0812">Transmembrane</keyword>